<organism evidence="2 3">
    <name type="scientific">Sulfitobacter brevis</name>
    <dbReference type="NCBI Taxonomy" id="74348"/>
    <lineage>
        <taxon>Bacteria</taxon>
        <taxon>Pseudomonadati</taxon>
        <taxon>Pseudomonadota</taxon>
        <taxon>Alphaproteobacteria</taxon>
        <taxon>Rhodobacterales</taxon>
        <taxon>Roseobacteraceae</taxon>
        <taxon>Sulfitobacter</taxon>
    </lineage>
</organism>
<dbReference type="InterPro" id="IPR003830">
    <property type="entry name" value="ComA_synth"/>
</dbReference>
<dbReference type="AlphaFoldDB" id="A0A1I2G3W0"/>
<sequence>MTDDEIMQDVETYLNAGASSVYLEAAEIFEGDKARDALIMRLTKNFPKEALVFELPVNIISGITDAIKHKMASKMVAMLGTDVNLANVEHYEIYVLECLRRGLAGDTNHSDGAFRRAGIGV</sequence>
<reference evidence="2 3" key="1">
    <citation type="submission" date="2016-10" db="EMBL/GenBank/DDBJ databases">
        <authorList>
            <person name="de Groot N.N."/>
        </authorList>
    </citation>
    <scope>NUCLEOTIDE SEQUENCE [LARGE SCALE GENOMIC DNA]</scope>
    <source>
        <strain evidence="2 3">DSM 11443</strain>
    </source>
</reference>
<name>A0A1I2G3W0_9RHOB</name>
<dbReference type="EMBL" id="FOMW01000019">
    <property type="protein sequence ID" value="SFF11311.1"/>
    <property type="molecule type" value="Genomic_DNA"/>
</dbReference>
<dbReference type="Pfam" id="PF02679">
    <property type="entry name" value="ComA"/>
    <property type="match status" value="1"/>
</dbReference>
<dbReference type="STRING" id="74348.SAMN04488523_1192"/>
<dbReference type="Proteomes" id="UP000198977">
    <property type="component" value="Unassembled WGS sequence"/>
</dbReference>
<evidence type="ECO:0000256" key="1">
    <source>
        <dbReference type="ARBA" id="ARBA00010424"/>
    </source>
</evidence>
<accession>A0A1I2G3W0</accession>
<comment type="similarity">
    <text evidence="1">Belongs to the phosphosulfolactate synthase family.</text>
</comment>
<gene>
    <name evidence="2" type="ORF">SAMN04488523_1192</name>
</gene>
<dbReference type="Gene3D" id="3.20.20.70">
    <property type="entry name" value="Aldolase class I"/>
    <property type="match status" value="1"/>
</dbReference>
<dbReference type="InterPro" id="IPR036112">
    <property type="entry name" value="ComA_synth_sf"/>
</dbReference>
<keyword evidence="3" id="KW-1185">Reference proteome</keyword>
<protein>
    <submittedName>
        <fullName evidence="2">(2R)-phospho-3-sulfolactate synthase (ComA)</fullName>
    </submittedName>
</protein>
<proteinExistence type="inferred from homology"/>
<evidence type="ECO:0000313" key="2">
    <source>
        <dbReference type="EMBL" id="SFF11311.1"/>
    </source>
</evidence>
<evidence type="ECO:0000313" key="3">
    <source>
        <dbReference type="Proteomes" id="UP000198977"/>
    </source>
</evidence>
<dbReference type="SUPFAM" id="SSF102110">
    <property type="entry name" value="(2r)-phospho-3-sulfolactate synthase ComA"/>
    <property type="match status" value="1"/>
</dbReference>
<dbReference type="InterPro" id="IPR013785">
    <property type="entry name" value="Aldolase_TIM"/>
</dbReference>